<comment type="caution">
    <text evidence="1">The sequence shown here is derived from an EMBL/GenBank/DDBJ whole genome shotgun (WGS) entry which is preliminary data.</text>
</comment>
<dbReference type="RefSeq" id="WP_313989376.1">
    <property type="nucleotide sequence ID" value="NZ_JASJOS010000026.1"/>
</dbReference>
<accession>A0AAE3UB16</accession>
<evidence type="ECO:0000313" key="2">
    <source>
        <dbReference type="Proteomes" id="UP001241110"/>
    </source>
</evidence>
<sequence>MEYIFVGDTGLLRLVKPEWKGYCIRSVADIEYWIKKTNQKPDGNSEITATFIIDLEYSLLINDRHSEHVVCAAGSNVLSAGEITFELGKNKSYLISQITNQSTGYCPSPKSWSAVKYALEKVGIPFPDFFTVAFEFRICSTCGWINVIKDNYFVCINSECQNPLSAHEN</sequence>
<protein>
    <submittedName>
        <fullName evidence="1">Uncharacterized protein</fullName>
    </submittedName>
</protein>
<proteinExistence type="predicted"/>
<dbReference type="EMBL" id="JASJOS010000026">
    <property type="protein sequence ID" value="MDJ1486046.1"/>
    <property type="molecule type" value="Genomic_DNA"/>
</dbReference>
<dbReference type="AlphaFoldDB" id="A0AAE3UB16"/>
<gene>
    <name evidence="1" type="ORF">QNI16_36530</name>
</gene>
<organism evidence="1 2">
    <name type="scientific">Xanthocytophaga flava</name>
    <dbReference type="NCBI Taxonomy" id="3048013"/>
    <lineage>
        <taxon>Bacteria</taxon>
        <taxon>Pseudomonadati</taxon>
        <taxon>Bacteroidota</taxon>
        <taxon>Cytophagia</taxon>
        <taxon>Cytophagales</taxon>
        <taxon>Rhodocytophagaceae</taxon>
        <taxon>Xanthocytophaga</taxon>
    </lineage>
</organism>
<dbReference type="Proteomes" id="UP001241110">
    <property type="component" value="Unassembled WGS sequence"/>
</dbReference>
<name>A0AAE3UB16_9BACT</name>
<evidence type="ECO:0000313" key="1">
    <source>
        <dbReference type="EMBL" id="MDJ1486046.1"/>
    </source>
</evidence>
<reference evidence="1" key="1">
    <citation type="submission" date="2023-05" db="EMBL/GenBank/DDBJ databases">
        <authorList>
            <person name="Zhang X."/>
        </authorList>
    </citation>
    <scope>NUCLEOTIDE SEQUENCE</scope>
    <source>
        <strain evidence="1">YF14B1</strain>
    </source>
</reference>